<evidence type="ECO:0000313" key="2">
    <source>
        <dbReference type="Proteomes" id="UP000593579"/>
    </source>
</evidence>
<protein>
    <submittedName>
        <fullName evidence="1">Uncharacterized protein</fullName>
    </submittedName>
</protein>
<evidence type="ECO:0000313" key="1">
    <source>
        <dbReference type="EMBL" id="MBA0748222.1"/>
    </source>
</evidence>
<comment type="caution">
    <text evidence="1">The sequence shown here is derived from an EMBL/GenBank/DDBJ whole genome shotgun (WGS) entry which is preliminary data.</text>
</comment>
<reference evidence="1 2" key="1">
    <citation type="journal article" date="2019" name="Genome Biol. Evol.">
        <title>Insights into the evolution of the New World diploid cottons (Gossypium, subgenus Houzingenia) based on genome sequencing.</title>
        <authorList>
            <person name="Grover C.E."/>
            <person name="Arick M.A. 2nd"/>
            <person name="Thrash A."/>
            <person name="Conover J.L."/>
            <person name="Sanders W.S."/>
            <person name="Peterson D.G."/>
            <person name="Frelichowski J.E."/>
            <person name="Scheffler J.A."/>
            <person name="Scheffler B.E."/>
            <person name="Wendel J.F."/>
        </authorList>
    </citation>
    <scope>NUCLEOTIDE SEQUENCE [LARGE SCALE GENOMIC DNA]</scope>
    <source>
        <strain evidence="1">5</strain>
        <tissue evidence="1">Leaf</tissue>
    </source>
</reference>
<gene>
    <name evidence="1" type="ORF">Gogos_005069</name>
</gene>
<proteinExistence type="predicted"/>
<name>A0A7J9CI92_GOSGO</name>
<dbReference type="Proteomes" id="UP000593579">
    <property type="component" value="Unassembled WGS sequence"/>
</dbReference>
<dbReference type="AlphaFoldDB" id="A0A7J9CI92"/>
<accession>A0A7J9CI92</accession>
<sequence length="28" mass="3236">MARDEISLIEEEFVQLSVKSLLVVSMRI</sequence>
<dbReference type="EMBL" id="JABEZY010000010">
    <property type="protein sequence ID" value="MBA0748222.1"/>
    <property type="molecule type" value="Genomic_DNA"/>
</dbReference>
<organism evidence="1 2">
    <name type="scientific">Gossypium gossypioides</name>
    <name type="common">Mexican cotton</name>
    <name type="synonym">Selera gossypioides</name>
    <dbReference type="NCBI Taxonomy" id="34282"/>
    <lineage>
        <taxon>Eukaryota</taxon>
        <taxon>Viridiplantae</taxon>
        <taxon>Streptophyta</taxon>
        <taxon>Embryophyta</taxon>
        <taxon>Tracheophyta</taxon>
        <taxon>Spermatophyta</taxon>
        <taxon>Magnoliopsida</taxon>
        <taxon>eudicotyledons</taxon>
        <taxon>Gunneridae</taxon>
        <taxon>Pentapetalae</taxon>
        <taxon>rosids</taxon>
        <taxon>malvids</taxon>
        <taxon>Malvales</taxon>
        <taxon>Malvaceae</taxon>
        <taxon>Malvoideae</taxon>
        <taxon>Gossypium</taxon>
    </lineage>
</organism>
<keyword evidence="2" id="KW-1185">Reference proteome</keyword>